<dbReference type="Pfam" id="PF10119">
    <property type="entry name" value="MethyTransf_Reg"/>
    <property type="match status" value="1"/>
</dbReference>
<dbReference type="STRING" id="504805.SAMN05421505_113127"/>
<dbReference type="EMBL" id="FNCN01000013">
    <property type="protein sequence ID" value="SDH28013.1"/>
    <property type="molecule type" value="Genomic_DNA"/>
</dbReference>
<keyword evidence="3" id="KW-0489">Methyltransferase</keyword>
<keyword evidence="4" id="KW-1185">Reference proteome</keyword>
<evidence type="ECO:0000313" key="4">
    <source>
        <dbReference type="Proteomes" id="UP000198923"/>
    </source>
</evidence>
<feature type="domain" description="Methyltransferase regulatory" evidence="2">
    <location>
        <begin position="234"/>
        <end position="313"/>
    </location>
</feature>
<dbReference type="InterPro" id="IPR029063">
    <property type="entry name" value="SAM-dependent_MTases_sf"/>
</dbReference>
<dbReference type="Pfam" id="PF08242">
    <property type="entry name" value="Methyltransf_12"/>
    <property type="match status" value="1"/>
</dbReference>
<dbReference type="AlphaFoldDB" id="A0A1G8B4T3"/>
<dbReference type="GO" id="GO:0032259">
    <property type="term" value="P:methylation"/>
    <property type="evidence" value="ECO:0007669"/>
    <property type="project" value="UniProtKB-KW"/>
</dbReference>
<dbReference type="InterPro" id="IPR013217">
    <property type="entry name" value="Methyltransf_12"/>
</dbReference>
<name>A0A1G8B4T3_9ACTN</name>
<feature type="domain" description="Methyltransferase type 12" evidence="1">
    <location>
        <begin position="61"/>
        <end position="162"/>
    </location>
</feature>
<accession>A0A1G8B4T3</accession>
<dbReference type="InterPro" id="IPR018773">
    <property type="entry name" value="MeTrfase_reg_dom_prd"/>
</dbReference>
<dbReference type="SUPFAM" id="SSF53335">
    <property type="entry name" value="S-adenosyl-L-methionine-dependent methyltransferases"/>
    <property type="match status" value="1"/>
</dbReference>
<proteinExistence type="predicted"/>
<dbReference type="Gene3D" id="3.40.50.150">
    <property type="entry name" value="Vaccinia Virus protein VP39"/>
    <property type="match status" value="1"/>
</dbReference>
<evidence type="ECO:0000313" key="3">
    <source>
        <dbReference type="EMBL" id="SDH28013.1"/>
    </source>
</evidence>
<dbReference type="Proteomes" id="UP000198923">
    <property type="component" value="Unassembled WGS sequence"/>
</dbReference>
<protein>
    <submittedName>
        <fullName evidence="3">Methyltransferase domain-containing protein</fullName>
    </submittedName>
</protein>
<reference evidence="3 4" key="1">
    <citation type="submission" date="2016-10" db="EMBL/GenBank/DDBJ databases">
        <authorList>
            <person name="de Groot N.N."/>
        </authorList>
    </citation>
    <scope>NUCLEOTIDE SEQUENCE [LARGE SCALE GENOMIC DNA]</scope>
    <source>
        <strain evidence="3 4">CPCC 201354</strain>
    </source>
</reference>
<sequence>MPSAVPRSAFLGGGVITDTGYVTDIDYPDYFHSQMSPLLLSSLCRLAGFDAVRPEPGFTYLELGAGAGMTTAVLAAANPEGRFVGTDFNPRHIAAGTQMIRAAGLTNASFLECGFADLAEGKVALPAFDYVALSGVYSWVDAEQREHVLTILDRHVKPGGVVYINYNAMPGWAVSAPLQRLILEYSEALDGGVLHRLSATREWVDRLVHADGRFFSSHEAALRPRLDSFGQWADGYVAHEFINRGWQALFHTDVARAVAGAGLEFAGSVSPVRPLRRTPEQRKLFEGITDRALREVVADFLDDTQFREDVYVRQPRRLSPRERGEWCDEVGLCLTERRGAMHLHTVSSRLLNPLLDALEQRPMTFTEIAQVPAFSGLSMAAVVAFGERLTAEGWTSPYLRSAQANSAEPAWRLNRVLAERAQTAAPQSAHYALASPVISSGVPLNFIQAQVYLALTGDDPGLGADTVERVLARLHDCDIQVEISGNAVKRSSEVTRAEAVDILHAIRDSRVPVWRRLRVLAGE</sequence>
<keyword evidence="3" id="KW-0808">Transferase</keyword>
<gene>
    <name evidence="3" type="ORF">SAMN05421505_113127</name>
</gene>
<dbReference type="GO" id="GO:0008168">
    <property type="term" value="F:methyltransferase activity"/>
    <property type="evidence" value="ECO:0007669"/>
    <property type="project" value="UniProtKB-KW"/>
</dbReference>
<evidence type="ECO:0000259" key="2">
    <source>
        <dbReference type="Pfam" id="PF10119"/>
    </source>
</evidence>
<evidence type="ECO:0000259" key="1">
    <source>
        <dbReference type="Pfam" id="PF08242"/>
    </source>
</evidence>
<dbReference type="CDD" id="cd02440">
    <property type="entry name" value="AdoMet_MTases"/>
    <property type="match status" value="1"/>
</dbReference>
<organism evidence="3 4">
    <name type="scientific">Sinosporangium album</name>
    <dbReference type="NCBI Taxonomy" id="504805"/>
    <lineage>
        <taxon>Bacteria</taxon>
        <taxon>Bacillati</taxon>
        <taxon>Actinomycetota</taxon>
        <taxon>Actinomycetes</taxon>
        <taxon>Streptosporangiales</taxon>
        <taxon>Streptosporangiaceae</taxon>
        <taxon>Sinosporangium</taxon>
    </lineage>
</organism>